<keyword evidence="7" id="KW-1133">Transmembrane helix</keyword>
<reference evidence="11" key="1">
    <citation type="journal article" date="2019" name="Int. J. Syst. Evol. Microbiol.">
        <title>The Global Catalogue of Microorganisms (GCM) 10K type strain sequencing project: providing services to taxonomists for standard genome sequencing and annotation.</title>
        <authorList>
            <consortium name="The Broad Institute Genomics Platform"/>
            <consortium name="The Broad Institute Genome Sequencing Center for Infectious Disease"/>
            <person name="Wu L."/>
            <person name="Ma J."/>
        </authorList>
    </citation>
    <scope>NUCLEOTIDE SEQUENCE [LARGE SCALE GENOMIC DNA]</scope>
    <source>
        <strain evidence="11">CGMCC 4.7152</strain>
    </source>
</reference>
<protein>
    <recommendedName>
        <fullName evidence="2">histidine kinase</fullName>
        <ecNumber evidence="2">2.7.13.3</ecNumber>
    </recommendedName>
</protein>
<name>A0ABV9W4U8_9ACTN</name>
<keyword evidence="7" id="KW-0472">Membrane</keyword>
<feature type="compositionally biased region" description="Low complexity" evidence="8">
    <location>
        <begin position="387"/>
        <end position="405"/>
    </location>
</feature>
<feature type="region of interest" description="Disordered" evidence="8">
    <location>
        <begin position="362"/>
        <end position="500"/>
    </location>
</feature>
<dbReference type="InterPro" id="IPR005467">
    <property type="entry name" value="His_kinase_dom"/>
</dbReference>
<evidence type="ECO:0000256" key="6">
    <source>
        <dbReference type="ARBA" id="ARBA00022777"/>
    </source>
</evidence>
<evidence type="ECO:0000256" key="8">
    <source>
        <dbReference type="SAM" id="MobiDB-lite"/>
    </source>
</evidence>
<dbReference type="PROSITE" id="PS50109">
    <property type="entry name" value="HIS_KIN"/>
    <property type="match status" value="1"/>
</dbReference>
<evidence type="ECO:0000256" key="2">
    <source>
        <dbReference type="ARBA" id="ARBA00012438"/>
    </source>
</evidence>
<comment type="caution">
    <text evidence="10">The sequence shown here is derived from an EMBL/GenBank/DDBJ whole genome shotgun (WGS) entry which is preliminary data.</text>
</comment>
<accession>A0ABV9W4U8</accession>
<dbReference type="Proteomes" id="UP001595912">
    <property type="component" value="Unassembled WGS sequence"/>
</dbReference>
<dbReference type="InterPro" id="IPR050428">
    <property type="entry name" value="TCS_sensor_his_kinase"/>
</dbReference>
<dbReference type="InterPro" id="IPR003594">
    <property type="entry name" value="HATPase_dom"/>
</dbReference>
<evidence type="ECO:0000256" key="3">
    <source>
        <dbReference type="ARBA" id="ARBA00022553"/>
    </source>
</evidence>
<organism evidence="10 11">
    <name type="scientific">Dactylosporangium cerinum</name>
    <dbReference type="NCBI Taxonomy" id="1434730"/>
    <lineage>
        <taxon>Bacteria</taxon>
        <taxon>Bacillati</taxon>
        <taxon>Actinomycetota</taxon>
        <taxon>Actinomycetes</taxon>
        <taxon>Micromonosporales</taxon>
        <taxon>Micromonosporaceae</taxon>
        <taxon>Dactylosporangium</taxon>
    </lineage>
</organism>
<evidence type="ECO:0000256" key="4">
    <source>
        <dbReference type="ARBA" id="ARBA00022679"/>
    </source>
</evidence>
<evidence type="ECO:0000313" key="11">
    <source>
        <dbReference type="Proteomes" id="UP001595912"/>
    </source>
</evidence>
<evidence type="ECO:0000259" key="9">
    <source>
        <dbReference type="PROSITE" id="PS50109"/>
    </source>
</evidence>
<dbReference type="SMART" id="SM00387">
    <property type="entry name" value="HATPase_c"/>
    <property type="match status" value="1"/>
</dbReference>
<feature type="domain" description="Histidine kinase" evidence="9">
    <location>
        <begin position="204"/>
        <end position="309"/>
    </location>
</feature>
<evidence type="ECO:0000313" key="10">
    <source>
        <dbReference type="EMBL" id="MFC5002994.1"/>
    </source>
</evidence>
<dbReference type="InterPro" id="IPR036890">
    <property type="entry name" value="HATPase_C_sf"/>
</dbReference>
<keyword evidence="6 10" id="KW-0418">Kinase</keyword>
<evidence type="ECO:0000256" key="7">
    <source>
        <dbReference type="ARBA" id="ARBA00022989"/>
    </source>
</evidence>
<feature type="compositionally biased region" description="Polar residues" evidence="8">
    <location>
        <begin position="428"/>
        <end position="437"/>
    </location>
</feature>
<dbReference type="SUPFAM" id="SSF55874">
    <property type="entry name" value="ATPase domain of HSP90 chaperone/DNA topoisomerase II/histidine kinase"/>
    <property type="match status" value="1"/>
</dbReference>
<proteinExistence type="predicted"/>
<dbReference type="EMBL" id="JBHSIU010000046">
    <property type="protein sequence ID" value="MFC5002994.1"/>
    <property type="molecule type" value="Genomic_DNA"/>
</dbReference>
<feature type="compositionally biased region" description="Gly residues" evidence="8">
    <location>
        <begin position="406"/>
        <end position="416"/>
    </location>
</feature>
<keyword evidence="3" id="KW-0597">Phosphoprotein</keyword>
<dbReference type="EC" id="2.7.13.3" evidence="2"/>
<dbReference type="PANTHER" id="PTHR45436:SF5">
    <property type="entry name" value="SENSOR HISTIDINE KINASE TRCS"/>
    <property type="match status" value="1"/>
</dbReference>
<evidence type="ECO:0000256" key="1">
    <source>
        <dbReference type="ARBA" id="ARBA00000085"/>
    </source>
</evidence>
<evidence type="ECO:0000256" key="5">
    <source>
        <dbReference type="ARBA" id="ARBA00022692"/>
    </source>
</evidence>
<keyword evidence="5" id="KW-0812">Transmembrane</keyword>
<gene>
    <name evidence="10" type="ORF">ACFPIJ_34840</name>
</gene>
<dbReference type="RefSeq" id="WP_380121607.1">
    <property type="nucleotide sequence ID" value="NZ_JBHSIU010000046.1"/>
</dbReference>
<sequence>MGLLAVILSLVLSVRIGRSLARRLDGLRAAALELADERLPSVVSRLRRGVQVDVAAEAPPLRLGTDEIGQVGEAFNSVQRTAVASAVEESSVRQGMNEVFLNIARRSQTLLHRQLSLLDGMERRTSEPDDLADLFRVDHLATRMRRHAEDLVILAGAAPGRGWRNPVSVIDVVRGAVSEVEDYARVQVQQIGEGAVVGRAVGDIIHLLAELIENATAYSPPHTRVNVTGQLVPNGFVVEVEDRGLGMSEQAIVEANRRLVEPPEFDPANSARLGLFVVAQLAARHGVRVVLRSSPFGGVTAVALLPTDLVVAQPSAVPSPLPPGAPADLSNTHELQVVAREPFSWLPGDGAGEVPEHTQVLPASSIGARPALSVVPDGRRNGPGPLPQQRPAAPAPAANAASAAGGASGNAGGGKPAGSRGLPKRVRQQSLAPQLQQDPAAVDDLGEVEVPQPNRSPEQLRKMMSSFQAGTARGRHASGAEDSSDGNGSNGSTGRDGVAG</sequence>
<keyword evidence="11" id="KW-1185">Reference proteome</keyword>
<dbReference type="Gene3D" id="6.10.340.10">
    <property type="match status" value="1"/>
</dbReference>
<dbReference type="Pfam" id="PF02518">
    <property type="entry name" value="HATPase_c"/>
    <property type="match status" value="1"/>
</dbReference>
<dbReference type="GO" id="GO:0016301">
    <property type="term" value="F:kinase activity"/>
    <property type="evidence" value="ECO:0007669"/>
    <property type="project" value="UniProtKB-KW"/>
</dbReference>
<keyword evidence="4" id="KW-0808">Transferase</keyword>
<dbReference type="Gene3D" id="3.30.565.10">
    <property type="entry name" value="Histidine kinase-like ATPase, C-terminal domain"/>
    <property type="match status" value="1"/>
</dbReference>
<comment type="catalytic activity">
    <reaction evidence="1">
        <text>ATP + protein L-histidine = ADP + protein N-phospho-L-histidine.</text>
        <dbReference type="EC" id="2.7.13.3"/>
    </reaction>
</comment>
<dbReference type="PANTHER" id="PTHR45436">
    <property type="entry name" value="SENSOR HISTIDINE KINASE YKOH"/>
    <property type="match status" value="1"/>
</dbReference>